<dbReference type="EMBL" id="SJSL01000004">
    <property type="protein sequence ID" value="TCD00115.1"/>
    <property type="molecule type" value="Genomic_DNA"/>
</dbReference>
<name>A0A4R0NM42_9SPHI</name>
<dbReference type="Gene3D" id="1.25.40.10">
    <property type="entry name" value="Tetratricopeptide repeat domain"/>
    <property type="match status" value="1"/>
</dbReference>
<dbReference type="SUPFAM" id="SSF48452">
    <property type="entry name" value="TPR-like"/>
    <property type="match status" value="1"/>
</dbReference>
<feature type="chain" id="PRO_5020196020" description="Tetratricopeptide repeat protein" evidence="4">
    <location>
        <begin position="20"/>
        <end position="360"/>
    </location>
</feature>
<keyword evidence="6" id="KW-1185">Reference proteome</keyword>
<dbReference type="RefSeq" id="WP_131596970.1">
    <property type="nucleotide sequence ID" value="NZ_SJSL01000004.1"/>
</dbReference>
<dbReference type="PANTHER" id="PTHR45586">
    <property type="entry name" value="TPR REPEAT-CONTAINING PROTEIN PA4667"/>
    <property type="match status" value="1"/>
</dbReference>
<dbReference type="Proteomes" id="UP000293347">
    <property type="component" value="Unassembled WGS sequence"/>
</dbReference>
<dbReference type="InterPro" id="IPR019734">
    <property type="entry name" value="TPR_rpt"/>
</dbReference>
<dbReference type="InterPro" id="IPR011990">
    <property type="entry name" value="TPR-like_helical_dom_sf"/>
</dbReference>
<dbReference type="InterPro" id="IPR051012">
    <property type="entry name" value="CellSynth/LPSAsmb/PSIAsmb"/>
</dbReference>
<reference evidence="5 6" key="1">
    <citation type="submission" date="2019-02" db="EMBL/GenBank/DDBJ databases">
        <title>Pedobacter sp. RP-1-14 sp. nov., isolated from Arctic soil.</title>
        <authorList>
            <person name="Dahal R.H."/>
        </authorList>
    </citation>
    <scope>NUCLEOTIDE SEQUENCE [LARGE SCALE GENOMIC DNA]</scope>
    <source>
        <strain evidence="5 6">RP-1-14</strain>
    </source>
</reference>
<keyword evidence="2 3" id="KW-0802">TPR repeat</keyword>
<sequence>MKKILFSLLLLGVVSFANAQRNEIIEAQKKWNLLALGKDKTLAENLKTLNEGLAHTSKAIVNEKTKDQLESWLYRALFASRIALVDSLDLANSIANQKIAEEAIEKAKTLDKKGAEKENIENAFLNVESAVRNRGIFAYNKKDFLGAFNAFSEVTKRNPTDTGMYVNAGVAAKEIQKYPEAISAFKKAIELGYPDHKILFMDIVTTTFSKLKDTTAGMVLLEEGAVKYPDESYFVGLQTDLYIKKGDIAKSQELLTKLIAAEPANSLYQYLMGNTYFNQALAIQTERAKVDAKNTKLFNEMTVKMTKFIDQAIPLYLKAVELDPKNANALDNLKTIYVFKNDTVKYEEIKKKLDAILPAE</sequence>
<feature type="repeat" description="TPR" evidence="3">
    <location>
        <begin position="162"/>
        <end position="195"/>
    </location>
</feature>
<evidence type="ECO:0000313" key="6">
    <source>
        <dbReference type="Proteomes" id="UP000293347"/>
    </source>
</evidence>
<dbReference type="OrthoDB" id="739506at2"/>
<proteinExistence type="predicted"/>
<dbReference type="PANTHER" id="PTHR45586:SF1">
    <property type="entry name" value="LIPOPOLYSACCHARIDE ASSEMBLY PROTEIN B"/>
    <property type="match status" value="1"/>
</dbReference>
<keyword evidence="1" id="KW-0677">Repeat</keyword>
<evidence type="ECO:0000256" key="2">
    <source>
        <dbReference type="ARBA" id="ARBA00022803"/>
    </source>
</evidence>
<evidence type="ECO:0000256" key="1">
    <source>
        <dbReference type="ARBA" id="ARBA00022737"/>
    </source>
</evidence>
<organism evidence="5 6">
    <name type="scientific">Pedobacter psychroterrae</name>
    <dbReference type="NCBI Taxonomy" id="2530453"/>
    <lineage>
        <taxon>Bacteria</taxon>
        <taxon>Pseudomonadati</taxon>
        <taxon>Bacteroidota</taxon>
        <taxon>Sphingobacteriia</taxon>
        <taxon>Sphingobacteriales</taxon>
        <taxon>Sphingobacteriaceae</taxon>
        <taxon>Pedobacter</taxon>
    </lineage>
</organism>
<evidence type="ECO:0000256" key="3">
    <source>
        <dbReference type="PROSITE-ProRule" id="PRU00339"/>
    </source>
</evidence>
<feature type="signal peptide" evidence="4">
    <location>
        <begin position="1"/>
        <end position="19"/>
    </location>
</feature>
<keyword evidence="4" id="KW-0732">Signal</keyword>
<dbReference type="AlphaFoldDB" id="A0A4R0NM42"/>
<accession>A0A4R0NM42</accession>
<gene>
    <name evidence="5" type="ORF">EZ437_15465</name>
</gene>
<evidence type="ECO:0000256" key="4">
    <source>
        <dbReference type="SAM" id="SignalP"/>
    </source>
</evidence>
<comment type="caution">
    <text evidence="5">The sequence shown here is derived from an EMBL/GenBank/DDBJ whole genome shotgun (WGS) entry which is preliminary data.</text>
</comment>
<evidence type="ECO:0000313" key="5">
    <source>
        <dbReference type="EMBL" id="TCD00115.1"/>
    </source>
</evidence>
<evidence type="ECO:0008006" key="7">
    <source>
        <dbReference type="Google" id="ProtNLM"/>
    </source>
</evidence>
<protein>
    <recommendedName>
        <fullName evidence="7">Tetratricopeptide repeat protein</fullName>
    </recommendedName>
</protein>
<dbReference type="PROSITE" id="PS50005">
    <property type="entry name" value="TPR"/>
    <property type="match status" value="1"/>
</dbReference>
<dbReference type="Pfam" id="PF13181">
    <property type="entry name" value="TPR_8"/>
    <property type="match status" value="1"/>
</dbReference>